<organism evidence="2 3">
    <name type="scientific">Protopolystoma xenopodis</name>
    <dbReference type="NCBI Taxonomy" id="117903"/>
    <lineage>
        <taxon>Eukaryota</taxon>
        <taxon>Metazoa</taxon>
        <taxon>Spiralia</taxon>
        <taxon>Lophotrochozoa</taxon>
        <taxon>Platyhelminthes</taxon>
        <taxon>Monogenea</taxon>
        <taxon>Polyopisthocotylea</taxon>
        <taxon>Polystomatidea</taxon>
        <taxon>Polystomatidae</taxon>
        <taxon>Protopolystoma</taxon>
    </lineage>
</organism>
<evidence type="ECO:0000313" key="3">
    <source>
        <dbReference type="Proteomes" id="UP000784294"/>
    </source>
</evidence>
<dbReference type="EMBL" id="CAAALY010110895">
    <property type="protein sequence ID" value="VEL30273.1"/>
    <property type="molecule type" value="Genomic_DNA"/>
</dbReference>
<proteinExistence type="predicted"/>
<comment type="caution">
    <text evidence="2">The sequence shown here is derived from an EMBL/GenBank/DDBJ whole genome shotgun (WGS) entry which is preliminary data.</text>
</comment>
<accession>A0A448X7T8</accession>
<sequence length="125" mass="13538">MWHSNSDIRLDSDDEENISNSASCSEGSEDLSDIVSSCTSRPMPSGKVRRPPPMLVDLAGGADEASLDILAEVRLEGCELRPQDVEDITTGDLEENEDDVAWATRLARAERVASDQAMTQKSIGT</sequence>
<evidence type="ECO:0000256" key="1">
    <source>
        <dbReference type="SAM" id="MobiDB-lite"/>
    </source>
</evidence>
<keyword evidence="3" id="KW-1185">Reference proteome</keyword>
<gene>
    <name evidence="2" type="ORF">PXEA_LOCUS23713</name>
</gene>
<protein>
    <submittedName>
        <fullName evidence="2">Uncharacterized protein</fullName>
    </submittedName>
</protein>
<dbReference type="AlphaFoldDB" id="A0A448X7T8"/>
<dbReference type="Proteomes" id="UP000784294">
    <property type="component" value="Unassembled WGS sequence"/>
</dbReference>
<evidence type="ECO:0000313" key="2">
    <source>
        <dbReference type="EMBL" id="VEL30273.1"/>
    </source>
</evidence>
<reference evidence="2" key="1">
    <citation type="submission" date="2018-11" db="EMBL/GenBank/DDBJ databases">
        <authorList>
            <consortium name="Pathogen Informatics"/>
        </authorList>
    </citation>
    <scope>NUCLEOTIDE SEQUENCE</scope>
</reference>
<name>A0A448X7T8_9PLAT</name>
<feature type="compositionally biased region" description="Basic and acidic residues" evidence="1">
    <location>
        <begin position="1"/>
        <end position="11"/>
    </location>
</feature>
<feature type="region of interest" description="Disordered" evidence="1">
    <location>
        <begin position="1"/>
        <end position="53"/>
    </location>
</feature>